<dbReference type="AlphaFoldDB" id="A0A6D2HJB0"/>
<evidence type="ECO:0000256" key="3">
    <source>
        <dbReference type="SAM" id="MobiDB-lite"/>
    </source>
</evidence>
<dbReference type="PANTHER" id="PTHR31189">
    <property type="entry name" value="OS03G0336100 PROTEIN-RELATED"/>
    <property type="match status" value="1"/>
</dbReference>
<dbReference type="SUPFAM" id="SSF51182">
    <property type="entry name" value="RmlC-like cupins"/>
    <property type="match status" value="1"/>
</dbReference>
<name>A0A6D2HJB0_9BRAS</name>
<protein>
    <recommendedName>
        <fullName evidence="5">Cupin type-1 domain-containing protein</fullName>
    </recommendedName>
</protein>
<dbReference type="EMBL" id="CACVBM020000432">
    <property type="protein sequence ID" value="CAA7018978.1"/>
    <property type="molecule type" value="Genomic_DNA"/>
</dbReference>
<evidence type="ECO:0000256" key="1">
    <source>
        <dbReference type="ARBA" id="ARBA00022729"/>
    </source>
</evidence>
<proteinExistence type="inferred from homology"/>
<reference evidence="6 8" key="1">
    <citation type="submission" date="2020-01" db="EMBL/GenBank/DDBJ databases">
        <authorList>
            <person name="Mishra B."/>
        </authorList>
    </citation>
    <scope>NUCLEOTIDE SEQUENCE [LARGE SCALE GENOMIC DNA]</scope>
</reference>
<evidence type="ECO:0000259" key="5">
    <source>
        <dbReference type="SMART" id="SM00835"/>
    </source>
</evidence>
<dbReference type="Proteomes" id="UP000467841">
    <property type="component" value="Unassembled WGS sequence"/>
</dbReference>
<feature type="domain" description="Cupin type-1" evidence="5">
    <location>
        <begin position="67"/>
        <end position="226"/>
    </location>
</feature>
<dbReference type="Gene3D" id="2.60.120.10">
    <property type="entry name" value="Jelly Rolls"/>
    <property type="match status" value="2"/>
</dbReference>
<feature type="region of interest" description="Disordered" evidence="3">
    <location>
        <begin position="250"/>
        <end position="274"/>
    </location>
</feature>
<organism evidence="6 8">
    <name type="scientific">Microthlaspi erraticum</name>
    <dbReference type="NCBI Taxonomy" id="1685480"/>
    <lineage>
        <taxon>Eukaryota</taxon>
        <taxon>Viridiplantae</taxon>
        <taxon>Streptophyta</taxon>
        <taxon>Embryophyta</taxon>
        <taxon>Tracheophyta</taxon>
        <taxon>Spermatophyta</taxon>
        <taxon>Magnoliopsida</taxon>
        <taxon>eudicotyledons</taxon>
        <taxon>Gunneridae</taxon>
        <taxon>Pentapetalae</taxon>
        <taxon>rosids</taxon>
        <taxon>malvids</taxon>
        <taxon>Brassicales</taxon>
        <taxon>Brassicaceae</taxon>
        <taxon>Coluteocarpeae</taxon>
        <taxon>Microthlaspi</taxon>
    </lineage>
</organism>
<evidence type="ECO:0000313" key="6">
    <source>
        <dbReference type="EMBL" id="CAA7015399.1"/>
    </source>
</evidence>
<dbReference type="SMART" id="SM00835">
    <property type="entry name" value="Cupin_1"/>
    <property type="match status" value="2"/>
</dbReference>
<dbReference type="InterPro" id="IPR050253">
    <property type="entry name" value="Seed_Storage-Functional"/>
</dbReference>
<feature type="region of interest" description="Disordered" evidence="3">
    <location>
        <begin position="351"/>
        <end position="381"/>
    </location>
</feature>
<feature type="region of interest" description="Disordered" evidence="3">
    <location>
        <begin position="34"/>
        <end position="58"/>
    </location>
</feature>
<keyword evidence="1 4" id="KW-0732">Signal</keyword>
<feature type="signal peptide" evidence="4">
    <location>
        <begin position="1"/>
        <end position="24"/>
    </location>
</feature>
<dbReference type="OrthoDB" id="1425232at2759"/>
<dbReference type="InterPro" id="IPR006045">
    <property type="entry name" value="Cupin_1"/>
</dbReference>
<dbReference type="CDD" id="cd02245">
    <property type="entry name" value="cupin_7S_vicilin-like_C"/>
    <property type="match status" value="1"/>
</dbReference>
<sequence>MAMTNKLTITLLLLISIAFSHCLAFRVEVDAEEFEPTHHEGQQEGPGGGQGGGSGQGWEEEATNNPFYFGKERFRNWFQSNEGFVKLLPKFTQRSSSLFRGIENYRFMFMEMEPKTFFVPHHVDADYVSLVLQGSGVVSFVTDKAKESFQITKGDVVRVPSAVTHFYTNTNETVPLRLAKIVVPDNNPGHFEVFLPSRSQSKQSYFNGFTKDVLSASFNIPEELVERLITGFQQTREGVVRSVTPEQIKELSEHATSPSNKHKHKDDKDDKDTTRIFNPFNLFKQDPIYSNDLGNFHEANPKKFSQLQDIDIGVSWLNLKQGSLFLPQINSKSTFVVFVENGCARFEMASPSTFQGQQQQQQKWSGQGEEAEEEQEEETSGQVHKIVSRVCKGEVFVIPAGHPIVTVAPEQNLVAVGFGINAFNSTRTFLAGQENVLSNLDNVATRLTFGVGSKLADKLFSSQNYSHFAPMVRSQQSPEERKPPAFQSIFNFAGF</sequence>
<feature type="compositionally biased region" description="Gly residues" evidence="3">
    <location>
        <begin position="44"/>
        <end position="56"/>
    </location>
</feature>
<feature type="domain" description="Cupin type-1" evidence="5">
    <location>
        <begin position="280"/>
        <end position="457"/>
    </location>
</feature>
<evidence type="ECO:0000313" key="7">
    <source>
        <dbReference type="EMBL" id="CAA7018978.1"/>
    </source>
</evidence>
<evidence type="ECO:0000256" key="4">
    <source>
        <dbReference type="SAM" id="SignalP"/>
    </source>
</evidence>
<feature type="chain" id="PRO_5036173284" description="Cupin type-1 domain-containing protein" evidence="4">
    <location>
        <begin position="25"/>
        <end position="495"/>
    </location>
</feature>
<evidence type="ECO:0000313" key="8">
    <source>
        <dbReference type="Proteomes" id="UP000467841"/>
    </source>
</evidence>
<feature type="compositionally biased region" description="Acidic residues" evidence="3">
    <location>
        <begin position="369"/>
        <end position="379"/>
    </location>
</feature>
<accession>A0A6D2HJB0</accession>
<dbReference type="Pfam" id="PF00190">
    <property type="entry name" value="Cupin_1"/>
    <property type="match status" value="2"/>
</dbReference>
<dbReference type="CDD" id="cd02244">
    <property type="entry name" value="cupin_7S_vicilin-like_N"/>
    <property type="match status" value="1"/>
</dbReference>
<keyword evidence="8" id="KW-1185">Reference proteome</keyword>
<dbReference type="InterPro" id="IPR011051">
    <property type="entry name" value="RmlC_Cupin_sf"/>
</dbReference>
<dbReference type="InterPro" id="IPR014710">
    <property type="entry name" value="RmlC-like_jellyroll"/>
</dbReference>
<evidence type="ECO:0000256" key="2">
    <source>
        <dbReference type="ARBA" id="ARBA00023597"/>
    </source>
</evidence>
<dbReference type="EMBL" id="CACVBM020000166">
    <property type="protein sequence ID" value="CAA7015399.1"/>
    <property type="molecule type" value="Genomic_DNA"/>
</dbReference>
<gene>
    <name evidence="6" type="ORF">MERR_LOCUS2634</name>
    <name evidence="7" type="ORF">MERR_LOCUS6213</name>
</gene>
<comment type="similarity">
    <text evidence="2">Belongs to the 7S seed storage protein family.</text>
</comment>
<dbReference type="PANTHER" id="PTHR31189:SF41">
    <property type="entry name" value="VICILIN C72"/>
    <property type="match status" value="1"/>
</dbReference>
<feature type="compositionally biased region" description="Low complexity" evidence="3">
    <location>
        <begin position="355"/>
        <end position="368"/>
    </location>
</feature>